<gene>
    <name evidence="8" type="primary">pal_14</name>
    <name evidence="8" type="ORF">DYBT9623_05238</name>
</gene>
<dbReference type="PANTHER" id="PTHR30329:SF21">
    <property type="entry name" value="LIPOPROTEIN YIAD-RELATED"/>
    <property type="match status" value="1"/>
</dbReference>
<feature type="domain" description="OmpA-like" evidence="7">
    <location>
        <begin position="534"/>
        <end position="648"/>
    </location>
</feature>
<comment type="subcellular location">
    <subcellularLocation>
        <location evidence="1">Cell outer membrane</location>
    </subcellularLocation>
</comment>
<accession>A0ABM8UY80</accession>
<evidence type="ECO:0000313" key="8">
    <source>
        <dbReference type="EMBL" id="CAG5074551.1"/>
    </source>
</evidence>
<dbReference type="InterPro" id="IPR011990">
    <property type="entry name" value="TPR-like_helical_dom_sf"/>
</dbReference>
<dbReference type="PRINTS" id="PR01021">
    <property type="entry name" value="OMPADOMAIN"/>
</dbReference>
<keyword evidence="9" id="KW-1185">Reference proteome</keyword>
<dbReference type="PROSITE" id="PS51123">
    <property type="entry name" value="OMPA_2"/>
    <property type="match status" value="1"/>
</dbReference>
<protein>
    <submittedName>
        <fullName evidence="8">Peptidoglycan-associated lipoprotein</fullName>
    </submittedName>
</protein>
<dbReference type="SUPFAM" id="SSF82171">
    <property type="entry name" value="DPP6 N-terminal domain-like"/>
    <property type="match status" value="1"/>
</dbReference>
<organism evidence="8 9">
    <name type="scientific">Dyadobacter linearis</name>
    <dbReference type="NCBI Taxonomy" id="2823330"/>
    <lineage>
        <taxon>Bacteria</taxon>
        <taxon>Pseudomonadati</taxon>
        <taxon>Bacteroidota</taxon>
        <taxon>Cytophagia</taxon>
        <taxon>Cytophagales</taxon>
        <taxon>Spirosomataceae</taxon>
        <taxon>Dyadobacter</taxon>
    </lineage>
</organism>
<dbReference type="Gene3D" id="2.120.10.30">
    <property type="entry name" value="TolB, C-terminal domain"/>
    <property type="match status" value="1"/>
</dbReference>
<dbReference type="PROSITE" id="PS50005">
    <property type="entry name" value="TPR"/>
    <property type="match status" value="1"/>
</dbReference>
<dbReference type="Pfam" id="PF07676">
    <property type="entry name" value="PD40"/>
    <property type="match status" value="3"/>
</dbReference>
<dbReference type="SMART" id="SM00028">
    <property type="entry name" value="TPR"/>
    <property type="match status" value="3"/>
</dbReference>
<dbReference type="EMBL" id="CAJRAU010000011">
    <property type="protein sequence ID" value="CAG5074551.1"/>
    <property type="molecule type" value="Genomic_DNA"/>
</dbReference>
<evidence type="ECO:0000256" key="4">
    <source>
        <dbReference type="PROSITE-ProRule" id="PRU00339"/>
    </source>
</evidence>
<keyword evidence="4" id="KW-0802">TPR repeat</keyword>
<dbReference type="Pfam" id="PF13181">
    <property type="entry name" value="TPR_8"/>
    <property type="match status" value="1"/>
</dbReference>
<evidence type="ECO:0000259" key="7">
    <source>
        <dbReference type="PROSITE" id="PS51123"/>
    </source>
</evidence>
<dbReference type="InterPro" id="IPR006665">
    <property type="entry name" value="OmpA-like"/>
</dbReference>
<feature type="repeat" description="TPR" evidence="4">
    <location>
        <begin position="116"/>
        <end position="149"/>
    </location>
</feature>
<evidence type="ECO:0000256" key="6">
    <source>
        <dbReference type="SAM" id="MobiDB-lite"/>
    </source>
</evidence>
<sequence>MENVVTNPQVYEHSIMRRAVFFVILFCFTASYSLVAQETTLSKKGRENFDKAQKAWQERQLGEAIILFEKVLAENPKSYDTNMRLAQIYDLQRNADLTQKYYTAAVSIKPDAPQSATAFQWLGRYYFQSERYDSAQVFFENAFKLFPPKSSLSRLAEKSIVSSKFAREAIKSPLNIEKRSMGDTVNFLRTQYFPVMTADNETLIFTGLTENRDENIYISRRSKDSWDTPEEISPAINTINNEGTCSVSADGRTLVFTACNRPDGYGSCDLYISQKEGSDWSAPVNLGQQVNTRDWESQPSLSADGHTLYFASERKDGQGKRDIWVSVLDEKKQWGAPKNLGPAINTSDDENAPFIHANGRTLFYASNGLPGMGGFDIFVSQKIDTVWSAAKNLGYPINTAAEQVGLFIASDGRTAYYTDDTSDRGKGRSLLYSFEVPESLQNIIVPARYAKGKVTDKKTGEPLASEIDLFDLKTQQKVGAFSSDSKTGSFLTVLNKGGEYAFYVSKAGYLFKSLSFSVSDSVSFVDLEIPLEAIEKDRAEVLNNIFFQTSKYEVDEKSKVELDKMADFLTRNKSIKIEISGHTDDVGSDGENMELSRRRAQSVQEYLHKSGIATERISSRGYGETKPVAGNDSDENRQRNRRIEWRIL</sequence>
<name>A0ABM8UY80_9BACT</name>
<dbReference type="SUPFAM" id="SSF103088">
    <property type="entry name" value="OmpA-like"/>
    <property type="match status" value="1"/>
</dbReference>
<proteinExistence type="predicted"/>
<reference evidence="8 9" key="1">
    <citation type="submission" date="2021-04" db="EMBL/GenBank/DDBJ databases">
        <authorList>
            <person name="Rodrigo-Torres L."/>
            <person name="Arahal R. D."/>
            <person name="Lucena T."/>
        </authorList>
    </citation>
    <scope>NUCLEOTIDE SEQUENCE [LARGE SCALE GENOMIC DNA]</scope>
    <source>
        <strain evidence="8 9">CECT 9623</strain>
    </source>
</reference>
<dbReference type="InterPro" id="IPR011042">
    <property type="entry name" value="6-blade_b-propeller_TolB-like"/>
</dbReference>
<keyword evidence="2 5" id="KW-0472">Membrane</keyword>
<dbReference type="InterPro" id="IPR036737">
    <property type="entry name" value="OmpA-like_sf"/>
</dbReference>
<dbReference type="InterPro" id="IPR050330">
    <property type="entry name" value="Bact_OuterMem_StrucFunc"/>
</dbReference>
<dbReference type="InterPro" id="IPR019734">
    <property type="entry name" value="TPR_rpt"/>
</dbReference>
<feature type="region of interest" description="Disordered" evidence="6">
    <location>
        <begin position="618"/>
        <end position="641"/>
    </location>
</feature>
<evidence type="ECO:0000256" key="2">
    <source>
        <dbReference type="ARBA" id="ARBA00023136"/>
    </source>
</evidence>
<dbReference type="InterPro" id="IPR006664">
    <property type="entry name" value="OMP_bac"/>
</dbReference>
<keyword evidence="8" id="KW-0449">Lipoprotein</keyword>
<comment type="caution">
    <text evidence="8">The sequence shown here is derived from an EMBL/GenBank/DDBJ whole genome shotgun (WGS) entry which is preliminary data.</text>
</comment>
<evidence type="ECO:0000256" key="3">
    <source>
        <dbReference type="ARBA" id="ARBA00023237"/>
    </source>
</evidence>
<dbReference type="Pfam" id="PF00691">
    <property type="entry name" value="OmpA"/>
    <property type="match status" value="1"/>
</dbReference>
<evidence type="ECO:0000256" key="5">
    <source>
        <dbReference type="PROSITE-ProRule" id="PRU00473"/>
    </source>
</evidence>
<dbReference type="InterPro" id="IPR011659">
    <property type="entry name" value="WD40"/>
</dbReference>
<dbReference type="Gene3D" id="3.30.1330.60">
    <property type="entry name" value="OmpA-like domain"/>
    <property type="match status" value="1"/>
</dbReference>
<dbReference type="Proteomes" id="UP000679725">
    <property type="component" value="Unassembled WGS sequence"/>
</dbReference>
<evidence type="ECO:0000256" key="1">
    <source>
        <dbReference type="ARBA" id="ARBA00004442"/>
    </source>
</evidence>
<dbReference type="PANTHER" id="PTHR30329">
    <property type="entry name" value="STATOR ELEMENT OF FLAGELLAR MOTOR COMPLEX"/>
    <property type="match status" value="1"/>
</dbReference>
<dbReference type="CDD" id="cd07185">
    <property type="entry name" value="OmpA_C-like"/>
    <property type="match status" value="1"/>
</dbReference>
<evidence type="ECO:0000313" key="9">
    <source>
        <dbReference type="Proteomes" id="UP000679725"/>
    </source>
</evidence>
<dbReference type="Gene3D" id="1.25.40.10">
    <property type="entry name" value="Tetratricopeptide repeat domain"/>
    <property type="match status" value="1"/>
</dbReference>
<dbReference type="SUPFAM" id="SSF48452">
    <property type="entry name" value="TPR-like"/>
    <property type="match status" value="1"/>
</dbReference>
<keyword evidence="3" id="KW-0998">Cell outer membrane</keyword>